<organism evidence="2 3">
    <name type="scientific">Crotalaria pallida</name>
    <name type="common">Smooth rattlebox</name>
    <name type="synonym">Crotalaria striata</name>
    <dbReference type="NCBI Taxonomy" id="3830"/>
    <lineage>
        <taxon>Eukaryota</taxon>
        <taxon>Viridiplantae</taxon>
        <taxon>Streptophyta</taxon>
        <taxon>Embryophyta</taxon>
        <taxon>Tracheophyta</taxon>
        <taxon>Spermatophyta</taxon>
        <taxon>Magnoliopsida</taxon>
        <taxon>eudicotyledons</taxon>
        <taxon>Gunneridae</taxon>
        <taxon>Pentapetalae</taxon>
        <taxon>rosids</taxon>
        <taxon>fabids</taxon>
        <taxon>Fabales</taxon>
        <taxon>Fabaceae</taxon>
        <taxon>Papilionoideae</taxon>
        <taxon>50 kb inversion clade</taxon>
        <taxon>genistoids sensu lato</taxon>
        <taxon>core genistoids</taxon>
        <taxon>Crotalarieae</taxon>
        <taxon>Crotalaria</taxon>
    </lineage>
</organism>
<accession>A0AAN9J1B9</accession>
<dbReference type="AlphaFoldDB" id="A0AAN9J1B9"/>
<sequence length="102" mass="11265">MTRLKNKMRIWQSPKILDSRDSKESRKSKGYGCPKSGGKQSMIVCYMFLDGMNALLHHILCKAMVSLYSSTEVCCVGHDLLICIASQADDDAAALKAVLLLL</sequence>
<protein>
    <submittedName>
        <fullName evidence="2">Uncharacterized protein</fullName>
    </submittedName>
</protein>
<name>A0AAN9J1B9_CROPI</name>
<dbReference type="EMBL" id="JAYWIO010000001">
    <property type="protein sequence ID" value="KAK7290385.1"/>
    <property type="molecule type" value="Genomic_DNA"/>
</dbReference>
<keyword evidence="3" id="KW-1185">Reference proteome</keyword>
<reference evidence="2 3" key="1">
    <citation type="submission" date="2024-01" db="EMBL/GenBank/DDBJ databases">
        <title>The genomes of 5 underutilized Papilionoideae crops provide insights into root nodulation and disease resistanc.</title>
        <authorList>
            <person name="Yuan L."/>
        </authorList>
    </citation>
    <scope>NUCLEOTIDE SEQUENCE [LARGE SCALE GENOMIC DNA]</scope>
    <source>
        <strain evidence="2">ZHUSHIDOU_FW_LH</strain>
        <tissue evidence="2">Leaf</tissue>
    </source>
</reference>
<evidence type="ECO:0000256" key="1">
    <source>
        <dbReference type="SAM" id="MobiDB-lite"/>
    </source>
</evidence>
<evidence type="ECO:0000313" key="2">
    <source>
        <dbReference type="EMBL" id="KAK7290385.1"/>
    </source>
</evidence>
<gene>
    <name evidence="2" type="ORF">RIF29_04778</name>
</gene>
<evidence type="ECO:0000313" key="3">
    <source>
        <dbReference type="Proteomes" id="UP001372338"/>
    </source>
</evidence>
<comment type="caution">
    <text evidence="2">The sequence shown here is derived from an EMBL/GenBank/DDBJ whole genome shotgun (WGS) entry which is preliminary data.</text>
</comment>
<feature type="compositionally biased region" description="Basic and acidic residues" evidence="1">
    <location>
        <begin position="17"/>
        <end position="27"/>
    </location>
</feature>
<dbReference type="Proteomes" id="UP001372338">
    <property type="component" value="Unassembled WGS sequence"/>
</dbReference>
<feature type="region of interest" description="Disordered" evidence="1">
    <location>
        <begin position="1"/>
        <end position="39"/>
    </location>
</feature>
<proteinExistence type="predicted"/>